<protein>
    <submittedName>
        <fullName evidence="1">Uncharacterized protein</fullName>
    </submittedName>
</protein>
<sequence length="92" mass="10707">MELRYLRLSIVSQVENNNNRDELNKPLPYLHRMFANFPEPVAAKARLFWCLLSWMEVHVTTTLVAKDCIVKIDESDISVLFEHVSFGKISVK</sequence>
<name>A0A409VKZ2_9AGAR</name>
<evidence type="ECO:0000313" key="2">
    <source>
        <dbReference type="Proteomes" id="UP000284706"/>
    </source>
</evidence>
<evidence type="ECO:0000313" key="1">
    <source>
        <dbReference type="EMBL" id="PPQ66934.1"/>
    </source>
</evidence>
<accession>A0A409VKZ2</accession>
<dbReference type="Proteomes" id="UP000284706">
    <property type="component" value="Unassembled WGS sequence"/>
</dbReference>
<dbReference type="AlphaFoldDB" id="A0A409VKZ2"/>
<reference evidence="1 2" key="1">
    <citation type="journal article" date="2018" name="Evol. Lett.">
        <title>Horizontal gene cluster transfer increased hallucinogenic mushroom diversity.</title>
        <authorList>
            <person name="Reynolds H.T."/>
            <person name="Vijayakumar V."/>
            <person name="Gluck-Thaler E."/>
            <person name="Korotkin H.B."/>
            <person name="Matheny P.B."/>
            <person name="Slot J.C."/>
        </authorList>
    </citation>
    <scope>NUCLEOTIDE SEQUENCE [LARGE SCALE GENOMIC DNA]</scope>
    <source>
        <strain evidence="1 2">SRW20</strain>
    </source>
</reference>
<dbReference type="EMBL" id="NHYE01005618">
    <property type="protein sequence ID" value="PPQ66934.1"/>
    <property type="molecule type" value="Genomic_DNA"/>
</dbReference>
<organism evidence="1 2">
    <name type="scientific">Gymnopilus dilepis</name>
    <dbReference type="NCBI Taxonomy" id="231916"/>
    <lineage>
        <taxon>Eukaryota</taxon>
        <taxon>Fungi</taxon>
        <taxon>Dikarya</taxon>
        <taxon>Basidiomycota</taxon>
        <taxon>Agaricomycotina</taxon>
        <taxon>Agaricomycetes</taxon>
        <taxon>Agaricomycetidae</taxon>
        <taxon>Agaricales</taxon>
        <taxon>Agaricineae</taxon>
        <taxon>Hymenogastraceae</taxon>
        <taxon>Gymnopilus</taxon>
    </lineage>
</organism>
<dbReference type="InParanoid" id="A0A409VKZ2"/>
<comment type="caution">
    <text evidence="1">The sequence shown here is derived from an EMBL/GenBank/DDBJ whole genome shotgun (WGS) entry which is preliminary data.</text>
</comment>
<proteinExistence type="predicted"/>
<gene>
    <name evidence="1" type="ORF">CVT26_010025</name>
</gene>
<keyword evidence="2" id="KW-1185">Reference proteome</keyword>